<dbReference type="Pfam" id="PF23409">
    <property type="entry name" value="Beta-prop_EML"/>
    <property type="match status" value="1"/>
</dbReference>
<dbReference type="Proteomes" id="UP000054350">
    <property type="component" value="Unassembled WGS sequence"/>
</dbReference>
<evidence type="ECO:0000256" key="11">
    <source>
        <dbReference type="SAM" id="Phobius"/>
    </source>
</evidence>
<keyword evidence="5 9" id="KW-0175">Coiled coil</keyword>
<evidence type="ECO:0000256" key="10">
    <source>
        <dbReference type="SAM" id="MobiDB-lite"/>
    </source>
</evidence>
<feature type="coiled-coil region" evidence="9">
    <location>
        <begin position="1667"/>
        <end position="1694"/>
    </location>
</feature>
<evidence type="ECO:0000256" key="7">
    <source>
        <dbReference type="ARBA" id="ARBA00023273"/>
    </source>
</evidence>
<dbReference type="SUPFAM" id="SSF50998">
    <property type="entry name" value="Quinoprotein alcohol dehydrogenase-like"/>
    <property type="match status" value="1"/>
</dbReference>
<evidence type="ECO:0000256" key="8">
    <source>
        <dbReference type="PROSITE-ProRule" id="PRU00221"/>
    </source>
</evidence>
<dbReference type="InterPro" id="IPR001680">
    <property type="entry name" value="WD40_rpt"/>
</dbReference>
<comment type="subcellular location">
    <subcellularLocation>
        <location evidence="1">Cytoplasm</location>
        <location evidence="1">Cytoskeleton</location>
        <location evidence="1">Cilium axoneme</location>
    </subcellularLocation>
</comment>
<keyword evidence="2" id="KW-0963">Cytoplasm</keyword>
<gene>
    <name evidence="13" type="ORF">AMAG_03972</name>
</gene>
<organism evidence="13 14">
    <name type="scientific">Allomyces macrogynus (strain ATCC 38327)</name>
    <name type="common">Allomyces javanicus var. macrogynus</name>
    <dbReference type="NCBI Taxonomy" id="578462"/>
    <lineage>
        <taxon>Eukaryota</taxon>
        <taxon>Fungi</taxon>
        <taxon>Fungi incertae sedis</taxon>
        <taxon>Blastocladiomycota</taxon>
        <taxon>Blastocladiomycetes</taxon>
        <taxon>Blastocladiales</taxon>
        <taxon>Blastocladiaceae</taxon>
        <taxon>Allomyces</taxon>
    </lineage>
</organism>
<keyword evidence="11" id="KW-0472">Membrane</keyword>
<feature type="coiled-coil region" evidence="9">
    <location>
        <begin position="1418"/>
        <end position="1480"/>
    </location>
</feature>
<dbReference type="InterPro" id="IPR019775">
    <property type="entry name" value="WD40_repeat_CS"/>
</dbReference>
<evidence type="ECO:0000256" key="3">
    <source>
        <dbReference type="ARBA" id="ARBA00022574"/>
    </source>
</evidence>
<evidence type="ECO:0000313" key="13">
    <source>
        <dbReference type="EMBL" id="KNE58395.1"/>
    </source>
</evidence>
<dbReference type="VEuPathDB" id="FungiDB:AMAG_03972"/>
<dbReference type="InterPro" id="IPR015943">
    <property type="entry name" value="WD40/YVTN_repeat-like_dom_sf"/>
</dbReference>
<evidence type="ECO:0000256" key="4">
    <source>
        <dbReference type="ARBA" id="ARBA00022737"/>
    </source>
</evidence>
<name>A0A0L0S7J4_ALLM3</name>
<feature type="compositionally biased region" description="Polar residues" evidence="10">
    <location>
        <begin position="974"/>
        <end position="984"/>
    </location>
</feature>
<evidence type="ECO:0000256" key="1">
    <source>
        <dbReference type="ARBA" id="ARBA00004430"/>
    </source>
</evidence>
<dbReference type="Pfam" id="PF00400">
    <property type="entry name" value="WD40"/>
    <property type="match status" value="1"/>
</dbReference>
<keyword evidence="7" id="KW-0966">Cell projection</keyword>
<dbReference type="OrthoDB" id="10250769at2759"/>
<feature type="region of interest" description="Disordered" evidence="10">
    <location>
        <begin position="1695"/>
        <end position="1732"/>
    </location>
</feature>
<dbReference type="InterPro" id="IPR011047">
    <property type="entry name" value="Quinoprotein_ADH-like_sf"/>
</dbReference>
<keyword evidence="14" id="KW-1185">Reference proteome</keyword>
<dbReference type="GO" id="GO:0005930">
    <property type="term" value="C:axoneme"/>
    <property type="evidence" value="ECO:0007669"/>
    <property type="project" value="UniProtKB-SubCell"/>
</dbReference>
<dbReference type="InterPro" id="IPR055439">
    <property type="entry name" value="Beta-prop_EML_1st"/>
</dbReference>
<keyword evidence="3 8" id="KW-0853">WD repeat</keyword>
<feature type="domain" description="EML-like first beta-propeller" evidence="12">
    <location>
        <begin position="99"/>
        <end position="309"/>
    </location>
</feature>
<keyword evidence="11" id="KW-0812">Transmembrane</keyword>
<dbReference type="OMA" id="FIMDRVH"/>
<evidence type="ECO:0000256" key="6">
    <source>
        <dbReference type="ARBA" id="ARBA00023212"/>
    </source>
</evidence>
<dbReference type="PANTHER" id="PTHR14885:SF3">
    <property type="entry name" value="CILIA- AND FLAGELLA-ASSOCIATED PROTEIN 44"/>
    <property type="match status" value="1"/>
</dbReference>
<reference evidence="14" key="2">
    <citation type="submission" date="2009-11" db="EMBL/GenBank/DDBJ databases">
        <title>The Genome Sequence of Allomyces macrogynus strain ATCC 38327.</title>
        <authorList>
            <consortium name="The Broad Institute Genome Sequencing Platform"/>
            <person name="Russ C."/>
            <person name="Cuomo C."/>
            <person name="Shea T."/>
            <person name="Young S.K."/>
            <person name="Zeng Q."/>
            <person name="Koehrsen M."/>
            <person name="Haas B."/>
            <person name="Borodovsky M."/>
            <person name="Guigo R."/>
            <person name="Alvarado L."/>
            <person name="Berlin A."/>
            <person name="Borenstein D."/>
            <person name="Chen Z."/>
            <person name="Engels R."/>
            <person name="Freedman E."/>
            <person name="Gellesch M."/>
            <person name="Goldberg J."/>
            <person name="Griggs A."/>
            <person name="Gujja S."/>
            <person name="Heiman D."/>
            <person name="Hepburn T."/>
            <person name="Howarth C."/>
            <person name="Jen D."/>
            <person name="Larson L."/>
            <person name="Lewis B."/>
            <person name="Mehta T."/>
            <person name="Park D."/>
            <person name="Pearson M."/>
            <person name="Roberts A."/>
            <person name="Saif S."/>
            <person name="Shenoy N."/>
            <person name="Sisk P."/>
            <person name="Stolte C."/>
            <person name="Sykes S."/>
            <person name="Walk T."/>
            <person name="White J."/>
            <person name="Yandava C."/>
            <person name="Burger G."/>
            <person name="Gray M.W."/>
            <person name="Holland P.W.H."/>
            <person name="King N."/>
            <person name="Lang F.B.F."/>
            <person name="Roger A.J."/>
            <person name="Ruiz-Trillo I."/>
            <person name="Lander E."/>
            <person name="Nusbaum C."/>
        </authorList>
    </citation>
    <scope>NUCLEOTIDE SEQUENCE [LARGE SCALE GENOMIC DNA]</scope>
    <source>
        <strain evidence="14">ATCC 38327</strain>
    </source>
</reference>
<evidence type="ECO:0000313" key="14">
    <source>
        <dbReference type="Proteomes" id="UP000054350"/>
    </source>
</evidence>
<dbReference type="STRING" id="578462.A0A0L0S7J4"/>
<reference evidence="13 14" key="1">
    <citation type="submission" date="2009-11" db="EMBL/GenBank/DDBJ databases">
        <title>Annotation of Allomyces macrogynus ATCC 38327.</title>
        <authorList>
            <consortium name="The Broad Institute Genome Sequencing Platform"/>
            <person name="Russ C."/>
            <person name="Cuomo C."/>
            <person name="Burger G."/>
            <person name="Gray M.W."/>
            <person name="Holland P.W.H."/>
            <person name="King N."/>
            <person name="Lang F.B.F."/>
            <person name="Roger A.J."/>
            <person name="Ruiz-Trillo I."/>
            <person name="Young S.K."/>
            <person name="Zeng Q."/>
            <person name="Gargeya S."/>
            <person name="Fitzgerald M."/>
            <person name="Haas B."/>
            <person name="Abouelleil A."/>
            <person name="Alvarado L."/>
            <person name="Arachchi H.M."/>
            <person name="Berlin A."/>
            <person name="Chapman S.B."/>
            <person name="Gearin G."/>
            <person name="Goldberg J."/>
            <person name="Griggs A."/>
            <person name="Gujja S."/>
            <person name="Hansen M."/>
            <person name="Heiman D."/>
            <person name="Howarth C."/>
            <person name="Larimer J."/>
            <person name="Lui A."/>
            <person name="MacDonald P.J.P."/>
            <person name="McCowen C."/>
            <person name="Montmayeur A."/>
            <person name="Murphy C."/>
            <person name="Neiman D."/>
            <person name="Pearson M."/>
            <person name="Priest M."/>
            <person name="Roberts A."/>
            <person name="Saif S."/>
            <person name="Shea T."/>
            <person name="Sisk P."/>
            <person name="Stolte C."/>
            <person name="Sykes S."/>
            <person name="Wortman J."/>
            <person name="Nusbaum C."/>
            <person name="Birren B."/>
        </authorList>
    </citation>
    <scope>NUCLEOTIDE SEQUENCE [LARGE SCALE GENOMIC DNA]</scope>
    <source>
        <strain evidence="13 14">ATCC 38327</strain>
    </source>
</reference>
<evidence type="ECO:0000256" key="2">
    <source>
        <dbReference type="ARBA" id="ARBA00022490"/>
    </source>
</evidence>
<keyword evidence="6" id="KW-0206">Cytoskeleton</keyword>
<feature type="repeat" description="WD" evidence="8">
    <location>
        <begin position="294"/>
        <end position="310"/>
    </location>
</feature>
<evidence type="ECO:0000259" key="12">
    <source>
        <dbReference type="Pfam" id="PF23409"/>
    </source>
</evidence>
<feature type="coiled-coil region" evidence="9">
    <location>
        <begin position="1307"/>
        <end position="1334"/>
    </location>
</feature>
<dbReference type="eggNOG" id="KOG2106">
    <property type="taxonomic scope" value="Eukaryota"/>
</dbReference>
<feature type="coiled-coil region" evidence="9">
    <location>
        <begin position="1510"/>
        <end position="1623"/>
    </location>
</feature>
<feature type="compositionally biased region" description="Acidic residues" evidence="10">
    <location>
        <begin position="1371"/>
        <end position="1403"/>
    </location>
</feature>
<dbReference type="SMART" id="SM00320">
    <property type="entry name" value="WD40"/>
    <property type="match status" value="9"/>
</dbReference>
<dbReference type="SUPFAM" id="SSF50978">
    <property type="entry name" value="WD40 repeat-like"/>
    <property type="match status" value="1"/>
</dbReference>
<dbReference type="PANTHER" id="PTHR14885">
    <property type="entry name" value="CILIA- AND FLAGELLA-ASSOCIATED PROTEIN 43-RELATED"/>
    <property type="match status" value="1"/>
</dbReference>
<feature type="transmembrane region" description="Helical" evidence="11">
    <location>
        <begin position="62"/>
        <end position="84"/>
    </location>
</feature>
<feature type="region of interest" description="Disordered" evidence="10">
    <location>
        <begin position="1739"/>
        <end position="1758"/>
    </location>
</feature>
<proteinExistence type="predicted"/>
<sequence length="1758" mass="194709">MTSAMDHAAFDVPPLEVPDLADDALFYPDDSLVRPHAPGELDRDRLTLAHALGFPASRRSSLVFLSPTVVVYAVSNVAVFLNIVSHEQRLLQGLRCGGISAVAVHPARNLVALAETHANGPNIYLYSYPDLRLFRVLRHGAEKSFTMIAFSQDGASLASVAAEPDYTLTVWDWRRERVVLRSKAFSQDVHHVAFNPTNDQVLVTSGMGHIKFWRMAATFTGLKLQGVLGKFGATELTDIPCFVFLPSGRVLAGTETGNLLLWDGGFIKCEVAGPGGHKCHAGSIETCIVRNGDLITAGDDGYLRVWDLDTIEGPEPNTEGKAATATIVYEIEPTAELHIGKDVRIKCARAVPDSESEYLVVDATGGLWRADLAKRSSERIAYFHADQVAALDYSFAHHYLTSVGRDGSVRLHDPLTRNALAVVKHSVPGTVIKYAPKHLDGLGCALVAGFDDGSVRFFRHADKPTKNTLGIARTHAFRPHAHAVVAIAFSSDATVMATAGAAGTVFVFALRLPNTVPAIFDRKVAISPVGLIKLPFKIQSLVWALDSQVKSTTNRIRGRFLVLTPAGDMYQLQVNLDKQYEKEHNFVIPEADYELALWTLQKYLEPTIAVQIAQGQVADGQPAPAAAAAPAENAETKLSDGAPAAAAAAPTTPAITYRLTHAVYTEQDHILVTIERSDGQVELRSCLLSDPKISRLLLTLRTPVTALHVVPSGKLILLGCADGTVYYRPITFDADVNLANAGGHQTTVYAADEYYWRSHVHAGAITGVATTFDDALLTTGGADGGLFVFKSNLDDLVHRAINTEGITLPPLEDADDLSNNYTIQEAKMMTKLDEETALAEHRKRARLAQIEQLQREFEAVYAMNQGLPEGLRVPDEVFHIDPGLVERIALETEAKVQKVHNHMLWSSEKVSIALRKLKKRYYDSVLSEVEMIESIQNGLQLFSFRTERIESSEVSRALAPLPGDATEADAKQHPNASSQQTRTAEQGALSARRATAHLHAKTDADRPRPSIAPASIAATTAAATAAKNDSRMDHAARLEERRRIKAERFEQWKQLMNSKPSSASEDPRDVAAIRYAETHMGDYKLKMDKNYIVPENERVNAEMKRKQIILLQESLIRIMESFNRKVQALKKRKAALCEAIVERNHQIRRIEANLAELGVPSAGSRVFLAPILEAQSAAASKTDASSRAPNRPRQIWPQDATVELSPQDMADRKRRIKCLEYELGVLERKNTTSARQFDTVLEAMCVERVSVASDIHAGEMRLLLLFKEWRLLKEFEKHDQRLSDKLTVKLSEKADIDAKILDIQAKIAEKRHDIEQAAETRKDIEDQLAKVIGDGNKHEDLLVKMFRKKVKRKRRKDAGRAVDAAVGRAEGDDEPHDEEESEEEDSDDDDDSDDDASGDEAVSDECPPGCDPIVHAQVLALRERRLDLEDDLADVQKAIETFKKDNEIFGKKEKVIAAALKQTDMEIQEFQTQKQQKLNELDVVVPLAFHQNQYLDEDLSNALVFPDNGLDMLQERIKETEQETEQVRKDHKELKREHVNLLALRKEKKSKLQELEGKCAEVQMLKFGRIVDLEKLERIGMNKAAEDLRQQLTAKEKQYTAKLEKWEKKIAALKKELTASIVTNTERLNTIYDLTQRKKRIESALDAEQESVTAEFSGPAKQDVIERERLLDTIRVQAEHIEALKRELADMMRKPTAPRPALPVRHARAPMGKPAAAVVGSSPATSKPVRPEPLEVVSGMMSGAEDRANGTGDSPTLA</sequence>
<evidence type="ECO:0000256" key="5">
    <source>
        <dbReference type="ARBA" id="ARBA00023054"/>
    </source>
</evidence>
<evidence type="ECO:0000256" key="9">
    <source>
        <dbReference type="SAM" id="Coils"/>
    </source>
</evidence>
<dbReference type="Gene3D" id="2.130.10.10">
    <property type="entry name" value="YVTN repeat-like/Quinoprotein amine dehydrogenase"/>
    <property type="match status" value="3"/>
</dbReference>
<keyword evidence="11" id="KW-1133">Transmembrane helix</keyword>
<dbReference type="InterPro" id="IPR036322">
    <property type="entry name" value="WD40_repeat_dom_sf"/>
</dbReference>
<feature type="region of interest" description="Disordered" evidence="10">
    <location>
        <begin position="1354"/>
        <end position="1409"/>
    </location>
</feature>
<dbReference type="PROSITE" id="PS00678">
    <property type="entry name" value="WD_REPEATS_1"/>
    <property type="match status" value="1"/>
</dbReference>
<protein>
    <recommendedName>
        <fullName evidence="12">EML-like first beta-propeller domain-containing protein</fullName>
    </recommendedName>
</protein>
<dbReference type="PROSITE" id="PS50082">
    <property type="entry name" value="WD_REPEATS_2"/>
    <property type="match status" value="1"/>
</dbReference>
<keyword evidence="4" id="KW-0677">Repeat</keyword>
<accession>A0A0L0S7J4</accession>
<feature type="region of interest" description="Disordered" evidence="10">
    <location>
        <begin position="964"/>
        <end position="1011"/>
    </location>
</feature>
<dbReference type="EMBL" id="GG745333">
    <property type="protein sequence ID" value="KNE58395.1"/>
    <property type="molecule type" value="Genomic_DNA"/>
</dbReference>